<proteinExistence type="predicted"/>
<gene>
    <name evidence="1" type="ORF">L1987_46709</name>
</gene>
<evidence type="ECO:0000313" key="2">
    <source>
        <dbReference type="Proteomes" id="UP001056120"/>
    </source>
</evidence>
<comment type="caution">
    <text evidence="1">The sequence shown here is derived from an EMBL/GenBank/DDBJ whole genome shotgun (WGS) entry which is preliminary data.</text>
</comment>
<protein>
    <submittedName>
        <fullName evidence="1">Uncharacterized protein</fullName>
    </submittedName>
</protein>
<reference evidence="1 2" key="2">
    <citation type="journal article" date="2022" name="Mol. Ecol. Resour.">
        <title>The genomes of chicory, endive, great burdock and yacon provide insights into Asteraceae paleo-polyploidization history and plant inulin production.</title>
        <authorList>
            <person name="Fan W."/>
            <person name="Wang S."/>
            <person name="Wang H."/>
            <person name="Wang A."/>
            <person name="Jiang F."/>
            <person name="Liu H."/>
            <person name="Zhao H."/>
            <person name="Xu D."/>
            <person name="Zhang Y."/>
        </authorList>
    </citation>
    <scope>NUCLEOTIDE SEQUENCE [LARGE SCALE GENOMIC DNA]</scope>
    <source>
        <strain evidence="2">cv. Yunnan</strain>
        <tissue evidence="1">Leaves</tissue>
    </source>
</reference>
<keyword evidence="2" id="KW-1185">Reference proteome</keyword>
<accession>A0ACB9G0D6</accession>
<organism evidence="1 2">
    <name type="scientific">Smallanthus sonchifolius</name>
    <dbReference type="NCBI Taxonomy" id="185202"/>
    <lineage>
        <taxon>Eukaryota</taxon>
        <taxon>Viridiplantae</taxon>
        <taxon>Streptophyta</taxon>
        <taxon>Embryophyta</taxon>
        <taxon>Tracheophyta</taxon>
        <taxon>Spermatophyta</taxon>
        <taxon>Magnoliopsida</taxon>
        <taxon>eudicotyledons</taxon>
        <taxon>Gunneridae</taxon>
        <taxon>Pentapetalae</taxon>
        <taxon>asterids</taxon>
        <taxon>campanulids</taxon>
        <taxon>Asterales</taxon>
        <taxon>Asteraceae</taxon>
        <taxon>Asteroideae</taxon>
        <taxon>Heliantheae alliance</taxon>
        <taxon>Millerieae</taxon>
        <taxon>Smallanthus</taxon>
    </lineage>
</organism>
<dbReference type="EMBL" id="CM042032">
    <property type="protein sequence ID" value="KAI3776918.1"/>
    <property type="molecule type" value="Genomic_DNA"/>
</dbReference>
<sequence>MEPWCEICGGDHWVQDCYYSQVDTHHGCEFIRVDPEKRKREVEVILAHVESQRQKPHTRMVYDQMGNFFGFEDSSGHDTRTETTCSLEPAQSPFSQSPSSQSPSSSYFDHEGVDDTYLIASSSMNDSSFPFYMPHLSHLSWEDDCMQDSKFEDMHEDEFVADDIEEEFVPSLLDEFGEEFVNSERETEESPHHGEAEKEEGETEEEGEQEEVVEEPEQPLHVKDSQHVEERDGGSPPQSTRPRDRAKRRMDRHVLRVLRWSHRDHRRIPYSRDDRLPHYMPHLRFGPAEDSSVFIPSSRRLGTGTSSTSYRYNTLSGENHCEGYESCMVRVLKVGETGIGLWITVFHSIVNGETDRRSLIWHFSIVYPVLHMSLLVFSGSRNIPVSVFLVVLCLEHLRIGSAGDYLEEELNCCGIVGDLCMELEMGLVASCKVISASGAVTNEDLVEQVKKMFTKLS</sequence>
<reference evidence="2" key="1">
    <citation type="journal article" date="2022" name="Mol. Ecol. Resour.">
        <title>The genomes of chicory, endive, great burdock and yacon provide insights into Asteraceae palaeo-polyploidization history and plant inulin production.</title>
        <authorList>
            <person name="Fan W."/>
            <person name="Wang S."/>
            <person name="Wang H."/>
            <person name="Wang A."/>
            <person name="Jiang F."/>
            <person name="Liu H."/>
            <person name="Zhao H."/>
            <person name="Xu D."/>
            <person name="Zhang Y."/>
        </authorList>
    </citation>
    <scope>NUCLEOTIDE SEQUENCE [LARGE SCALE GENOMIC DNA]</scope>
    <source>
        <strain evidence="2">cv. Yunnan</strain>
    </source>
</reference>
<dbReference type="Proteomes" id="UP001056120">
    <property type="component" value="Linkage Group LG15"/>
</dbReference>
<evidence type="ECO:0000313" key="1">
    <source>
        <dbReference type="EMBL" id="KAI3776918.1"/>
    </source>
</evidence>
<name>A0ACB9G0D6_9ASTR</name>